<dbReference type="InterPro" id="IPR000792">
    <property type="entry name" value="Tscrpt_reg_LuxR_C"/>
</dbReference>
<evidence type="ECO:0000256" key="3">
    <source>
        <dbReference type="ARBA" id="ARBA00023163"/>
    </source>
</evidence>
<evidence type="ECO:0000313" key="7">
    <source>
        <dbReference type="EMBL" id="NNU16165.1"/>
    </source>
</evidence>
<dbReference type="RefSeq" id="WP_173198167.1">
    <property type="nucleotide sequence ID" value="NZ_JABFCX010000002.1"/>
</dbReference>
<proteinExistence type="predicted"/>
<evidence type="ECO:0000256" key="2">
    <source>
        <dbReference type="ARBA" id="ARBA00023125"/>
    </source>
</evidence>
<dbReference type="InterPro" id="IPR016032">
    <property type="entry name" value="Sig_transdc_resp-reg_C-effctor"/>
</dbReference>
<keyword evidence="3" id="KW-0804">Transcription</keyword>
<dbReference type="PANTHER" id="PTHR44688:SF16">
    <property type="entry name" value="DNA-BINDING TRANSCRIPTIONAL ACTIVATOR DEVR_DOSR"/>
    <property type="match status" value="1"/>
</dbReference>
<feature type="modified residue" description="4-aspartylphosphate" evidence="4">
    <location>
        <position position="55"/>
    </location>
</feature>
<dbReference type="GO" id="GO:0003677">
    <property type="term" value="F:DNA binding"/>
    <property type="evidence" value="ECO:0007669"/>
    <property type="project" value="UniProtKB-KW"/>
</dbReference>
<dbReference type="PRINTS" id="PR00038">
    <property type="entry name" value="HTHLUXR"/>
</dbReference>
<dbReference type="EMBL" id="JABFCX010000002">
    <property type="protein sequence ID" value="NNU16165.1"/>
    <property type="molecule type" value="Genomic_DNA"/>
</dbReference>
<organism evidence="7 8">
    <name type="scientific">Parvularcula mediterranea</name>
    <dbReference type="NCBI Taxonomy" id="2732508"/>
    <lineage>
        <taxon>Bacteria</taxon>
        <taxon>Pseudomonadati</taxon>
        <taxon>Pseudomonadota</taxon>
        <taxon>Alphaproteobacteria</taxon>
        <taxon>Parvularculales</taxon>
        <taxon>Parvularculaceae</taxon>
        <taxon>Parvularcula</taxon>
    </lineage>
</organism>
<dbReference type="AlphaFoldDB" id="A0A7Y3RLE5"/>
<dbReference type="PROSITE" id="PS00622">
    <property type="entry name" value="HTH_LUXR_1"/>
    <property type="match status" value="1"/>
</dbReference>
<keyword evidence="1" id="KW-0805">Transcription regulation</keyword>
<dbReference type="Pfam" id="PF00072">
    <property type="entry name" value="Response_reg"/>
    <property type="match status" value="1"/>
</dbReference>
<keyword evidence="4" id="KW-0597">Phosphoprotein</keyword>
<dbReference type="InterPro" id="IPR036388">
    <property type="entry name" value="WH-like_DNA-bd_sf"/>
</dbReference>
<dbReference type="InterPro" id="IPR001789">
    <property type="entry name" value="Sig_transdc_resp-reg_receiver"/>
</dbReference>
<sequence>MNEMPRIAVIDDEASIRDAALMVLESAGHEAIAFENGDAFLKDGAQQSWTLAFLDLKMPGSDGFDVLASLGEGREALPFPIVMISAHADVQAAVRAMKLGAASFIEKPFSAEDLLGAVDEVQGGDETHAAPDVLEQLTPREREVAVHLNEGMTNKEVARALDCSPRTVEIHRARVLKKLEVRNVAGLVRLMSRIG</sequence>
<dbReference type="SMART" id="SM00448">
    <property type="entry name" value="REC"/>
    <property type="match status" value="1"/>
</dbReference>
<dbReference type="SUPFAM" id="SSF46894">
    <property type="entry name" value="C-terminal effector domain of the bipartite response regulators"/>
    <property type="match status" value="1"/>
</dbReference>
<evidence type="ECO:0000256" key="4">
    <source>
        <dbReference type="PROSITE-ProRule" id="PRU00169"/>
    </source>
</evidence>
<comment type="caution">
    <text evidence="7">The sequence shown here is derived from an EMBL/GenBank/DDBJ whole genome shotgun (WGS) entry which is preliminary data.</text>
</comment>
<dbReference type="PROSITE" id="PS50110">
    <property type="entry name" value="RESPONSE_REGULATORY"/>
    <property type="match status" value="1"/>
</dbReference>
<dbReference type="Gene3D" id="1.10.10.10">
    <property type="entry name" value="Winged helix-like DNA-binding domain superfamily/Winged helix DNA-binding domain"/>
    <property type="match status" value="1"/>
</dbReference>
<evidence type="ECO:0000256" key="1">
    <source>
        <dbReference type="ARBA" id="ARBA00023015"/>
    </source>
</evidence>
<gene>
    <name evidence="7" type="ORF">HK107_07505</name>
</gene>
<dbReference type="SMART" id="SM00421">
    <property type="entry name" value="HTH_LUXR"/>
    <property type="match status" value="1"/>
</dbReference>
<feature type="domain" description="HTH luxR-type" evidence="5">
    <location>
        <begin position="130"/>
        <end position="195"/>
    </location>
</feature>
<dbReference type="Proteomes" id="UP000536835">
    <property type="component" value="Unassembled WGS sequence"/>
</dbReference>
<dbReference type="Gene3D" id="3.40.50.2300">
    <property type="match status" value="1"/>
</dbReference>
<evidence type="ECO:0000313" key="8">
    <source>
        <dbReference type="Proteomes" id="UP000536835"/>
    </source>
</evidence>
<dbReference type="PROSITE" id="PS50043">
    <property type="entry name" value="HTH_LUXR_2"/>
    <property type="match status" value="1"/>
</dbReference>
<dbReference type="SUPFAM" id="SSF52172">
    <property type="entry name" value="CheY-like"/>
    <property type="match status" value="1"/>
</dbReference>
<feature type="domain" description="Response regulatory" evidence="6">
    <location>
        <begin position="6"/>
        <end position="122"/>
    </location>
</feature>
<dbReference type="GO" id="GO:0000160">
    <property type="term" value="P:phosphorelay signal transduction system"/>
    <property type="evidence" value="ECO:0007669"/>
    <property type="project" value="InterPro"/>
</dbReference>
<keyword evidence="2" id="KW-0238">DNA-binding</keyword>
<name>A0A7Y3RLE5_9PROT</name>
<dbReference type="PANTHER" id="PTHR44688">
    <property type="entry name" value="DNA-BINDING TRANSCRIPTIONAL ACTIVATOR DEVR_DOSR"/>
    <property type="match status" value="1"/>
</dbReference>
<reference evidence="7 8" key="1">
    <citation type="submission" date="2020-05" db="EMBL/GenBank/DDBJ databases">
        <title>Parvularcula mediterraneae sp. nov., isolated from polypropylene straw from shallow seawater of the seashore of Laganas in Zakynthos island, Greece.</title>
        <authorList>
            <person name="Szabo I."/>
            <person name="Al-Omari J."/>
            <person name="Rado J."/>
            <person name="Szerdahelyi G.S."/>
        </authorList>
    </citation>
    <scope>NUCLEOTIDE SEQUENCE [LARGE SCALE GENOMIC DNA]</scope>
    <source>
        <strain evidence="7 8">ZS-1/3</strain>
    </source>
</reference>
<dbReference type="InterPro" id="IPR011006">
    <property type="entry name" value="CheY-like_superfamily"/>
</dbReference>
<protein>
    <submittedName>
        <fullName evidence="7">Response regulator transcription factor</fullName>
    </submittedName>
</protein>
<dbReference type="CDD" id="cd06170">
    <property type="entry name" value="LuxR_C_like"/>
    <property type="match status" value="1"/>
</dbReference>
<dbReference type="GO" id="GO:0006355">
    <property type="term" value="P:regulation of DNA-templated transcription"/>
    <property type="evidence" value="ECO:0007669"/>
    <property type="project" value="InterPro"/>
</dbReference>
<keyword evidence="8" id="KW-1185">Reference proteome</keyword>
<dbReference type="Pfam" id="PF00196">
    <property type="entry name" value="GerE"/>
    <property type="match status" value="1"/>
</dbReference>
<evidence type="ECO:0000259" key="5">
    <source>
        <dbReference type="PROSITE" id="PS50043"/>
    </source>
</evidence>
<accession>A0A7Y3RLE5</accession>
<evidence type="ECO:0000259" key="6">
    <source>
        <dbReference type="PROSITE" id="PS50110"/>
    </source>
</evidence>